<dbReference type="InterPro" id="IPR050490">
    <property type="entry name" value="Bact_solute-bd_prot1"/>
</dbReference>
<dbReference type="PANTHER" id="PTHR43649:SF11">
    <property type="entry name" value="ABC TRANSPORTER SUBSTRATE-BINDING PROTEIN YESO-RELATED"/>
    <property type="match status" value="1"/>
</dbReference>
<keyword evidence="3" id="KW-1185">Reference proteome</keyword>
<dbReference type="Pfam" id="PF01547">
    <property type="entry name" value="SBP_bac_1"/>
    <property type="match status" value="1"/>
</dbReference>
<evidence type="ECO:0000313" key="2">
    <source>
        <dbReference type="EMBL" id="KZS45558.1"/>
    </source>
</evidence>
<reference evidence="2" key="1">
    <citation type="journal article" date="2016" name="Genome Announc.">
        <title>Draft genomes of two strains of Paenibacillus glucanolyticus with capability to degrade lignocellulose.</title>
        <authorList>
            <person name="Mathews S.L."/>
            <person name="Pawlak J."/>
            <person name="Grunden A.M."/>
        </authorList>
    </citation>
    <scope>NUCLEOTIDE SEQUENCE [LARGE SCALE GENOMIC DNA]</scope>
    <source>
        <strain evidence="2">SLM1</strain>
    </source>
</reference>
<keyword evidence="1" id="KW-0732">Signal</keyword>
<dbReference type="AlphaFoldDB" id="A0A163HMQ3"/>
<feature type="chain" id="PRO_5038464694" evidence="1">
    <location>
        <begin position="25"/>
        <end position="429"/>
    </location>
</feature>
<gene>
    <name evidence="2" type="ORF">AWU65_06285</name>
</gene>
<dbReference type="GeneID" id="97553153"/>
<sequence>MRKSWHRLATGAAAVLSLSLILSACSGVKKEEGGSADSGNGKSITLRIMWWGSQARHDATLKALDLYSEKHPGITFEPEYQSFDGYQDKLSTQSAGKNTPDIFQMDAAWFNDWASSGRLEDLSSIPTDKIDKVLLETGTYQGKLYAMPLGNNAWGMVYNKTMMDSLGIQPPKTWDEFFAMARDLKPRLAKDQYLTRDLTADGASYMSYQLSMGKGFSMSKDGKFHYDEATWKDWMNQWAELRKEQLVTPPDVTVSDKGQDAQMDLLIQEKILLRGAHAAEFGGTDALKPGVMALTTQPRATQASGWLKASMYWSVSPNSQYKEEAKEFIDWFVNSEEAGEILGTSRGIPVNKSVADALQPKFTDVDKSSLGLINEVSKDGAAFDPGPGNKGGWANFTKEYDNITQSIMFGKISIDEGWNQIVKLSQSLE</sequence>
<accession>A0A163HMQ3</accession>
<dbReference type="InterPro" id="IPR006059">
    <property type="entry name" value="SBP"/>
</dbReference>
<dbReference type="STRING" id="59843.A3958_06285"/>
<dbReference type="OrthoDB" id="7918484at2"/>
<protein>
    <submittedName>
        <fullName evidence="2">ABC transporter substrate-binding protein</fullName>
    </submittedName>
</protein>
<evidence type="ECO:0000313" key="3">
    <source>
        <dbReference type="Proteomes" id="UP000076796"/>
    </source>
</evidence>
<proteinExistence type="predicted"/>
<dbReference type="SUPFAM" id="SSF53850">
    <property type="entry name" value="Periplasmic binding protein-like II"/>
    <property type="match status" value="1"/>
</dbReference>
<name>A0A163HMQ3_9BACL</name>
<feature type="signal peptide" evidence="1">
    <location>
        <begin position="1"/>
        <end position="24"/>
    </location>
</feature>
<dbReference type="PANTHER" id="PTHR43649">
    <property type="entry name" value="ARABINOSE-BINDING PROTEIN-RELATED"/>
    <property type="match status" value="1"/>
</dbReference>
<dbReference type="EMBL" id="LWMH01000001">
    <property type="protein sequence ID" value="KZS45558.1"/>
    <property type="molecule type" value="Genomic_DNA"/>
</dbReference>
<comment type="caution">
    <text evidence="2">The sequence shown here is derived from an EMBL/GenBank/DDBJ whole genome shotgun (WGS) entry which is preliminary data.</text>
</comment>
<dbReference type="PROSITE" id="PS51257">
    <property type="entry name" value="PROKAR_LIPOPROTEIN"/>
    <property type="match status" value="1"/>
</dbReference>
<dbReference type="Gene3D" id="3.40.190.10">
    <property type="entry name" value="Periplasmic binding protein-like II"/>
    <property type="match status" value="2"/>
</dbReference>
<dbReference type="RefSeq" id="WP_063477838.1">
    <property type="nucleotide sequence ID" value="NZ_CP147845.1"/>
</dbReference>
<evidence type="ECO:0000256" key="1">
    <source>
        <dbReference type="SAM" id="SignalP"/>
    </source>
</evidence>
<organism evidence="2 3">
    <name type="scientific">Paenibacillus glucanolyticus</name>
    <dbReference type="NCBI Taxonomy" id="59843"/>
    <lineage>
        <taxon>Bacteria</taxon>
        <taxon>Bacillati</taxon>
        <taxon>Bacillota</taxon>
        <taxon>Bacilli</taxon>
        <taxon>Bacillales</taxon>
        <taxon>Paenibacillaceae</taxon>
        <taxon>Paenibacillus</taxon>
    </lineage>
</organism>
<dbReference type="Proteomes" id="UP000076796">
    <property type="component" value="Unassembled WGS sequence"/>
</dbReference>